<gene>
    <name evidence="2" type="ORF">B0H17DRAFT_1125571</name>
</gene>
<evidence type="ECO:0000313" key="2">
    <source>
        <dbReference type="EMBL" id="KAJ7706725.1"/>
    </source>
</evidence>
<comment type="caution">
    <text evidence="2">The sequence shown here is derived from an EMBL/GenBank/DDBJ whole genome shotgun (WGS) entry which is preliminary data.</text>
</comment>
<reference evidence="2" key="1">
    <citation type="submission" date="2023-03" db="EMBL/GenBank/DDBJ databases">
        <title>Massive genome expansion in bonnet fungi (Mycena s.s.) driven by repeated elements and novel gene families across ecological guilds.</title>
        <authorList>
            <consortium name="Lawrence Berkeley National Laboratory"/>
            <person name="Harder C.B."/>
            <person name="Miyauchi S."/>
            <person name="Viragh M."/>
            <person name="Kuo A."/>
            <person name="Thoen E."/>
            <person name="Andreopoulos B."/>
            <person name="Lu D."/>
            <person name="Skrede I."/>
            <person name="Drula E."/>
            <person name="Henrissat B."/>
            <person name="Morin E."/>
            <person name="Kohler A."/>
            <person name="Barry K."/>
            <person name="LaButti K."/>
            <person name="Morin E."/>
            <person name="Salamov A."/>
            <person name="Lipzen A."/>
            <person name="Mereny Z."/>
            <person name="Hegedus B."/>
            <person name="Baldrian P."/>
            <person name="Stursova M."/>
            <person name="Weitz H."/>
            <person name="Taylor A."/>
            <person name="Grigoriev I.V."/>
            <person name="Nagy L.G."/>
            <person name="Martin F."/>
            <person name="Kauserud H."/>
        </authorList>
    </citation>
    <scope>NUCLEOTIDE SEQUENCE</scope>
    <source>
        <strain evidence="2">CBHHK067</strain>
    </source>
</reference>
<keyword evidence="3" id="KW-1185">Reference proteome</keyword>
<dbReference type="EMBL" id="JARKIE010000006">
    <property type="protein sequence ID" value="KAJ7706725.1"/>
    <property type="molecule type" value="Genomic_DNA"/>
</dbReference>
<feature type="region of interest" description="Disordered" evidence="1">
    <location>
        <begin position="73"/>
        <end position="235"/>
    </location>
</feature>
<organism evidence="2 3">
    <name type="scientific">Mycena rosella</name>
    <name type="common">Pink bonnet</name>
    <name type="synonym">Agaricus rosellus</name>
    <dbReference type="NCBI Taxonomy" id="1033263"/>
    <lineage>
        <taxon>Eukaryota</taxon>
        <taxon>Fungi</taxon>
        <taxon>Dikarya</taxon>
        <taxon>Basidiomycota</taxon>
        <taxon>Agaricomycotina</taxon>
        <taxon>Agaricomycetes</taxon>
        <taxon>Agaricomycetidae</taxon>
        <taxon>Agaricales</taxon>
        <taxon>Marasmiineae</taxon>
        <taxon>Mycenaceae</taxon>
        <taxon>Mycena</taxon>
    </lineage>
</organism>
<feature type="compositionally biased region" description="Basic and acidic residues" evidence="1">
    <location>
        <begin position="130"/>
        <end position="139"/>
    </location>
</feature>
<name>A0AAD7M9K4_MYCRO</name>
<accession>A0AAD7M9K4</accession>
<evidence type="ECO:0000313" key="3">
    <source>
        <dbReference type="Proteomes" id="UP001221757"/>
    </source>
</evidence>
<evidence type="ECO:0000256" key="1">
    <source>
        <dbReference type="SAM" id="MobiDB-lite"/>
    </source>
</evidence>
<dbReference type="Proteomes" id="UP001221757">
    <property type="component" value="Unassembled WGS sequence"/>
</dbReference>
<protein>
    <submittedName>
        <fullName evidence="2">Uncharacterized protein</fullName>
    </submittedName>
</protein>
<dbReference type="AlphaFoldDB" id="A0AAD7M9K4"/>
<proteinExistence type="predicted"/>
<sequence>MYSIWRWASLGEVVTIVTVRRDMKPAATVITPMKRAHAPTGTTGADLPRSGSVLQRHVVLQGRTICSAACKLGRRSTSPMPSNALDARRGDGPARPTCLPPRSDSPDVRESTRLPSADASPFGEGGGPDTAHRVREAARRHPLGYGARRAVNALDARRTPGPSPRPSEAQHLTDRNPVHPLLPFHATASYPVRPPPPPARTDFPRRHDQSEWPLAAPHLPSSRSATGHQEERRVSSGAWGAIRRCAGRTGRASDVGILGYARPCGRLFACEGKDGLRVREPVRGARGREEQDAPRYPFNEKSRHWQSTESWSMSQVVQSWVCGRLRAQSKGISARRLLHTGRRSVEAGGTHWDRGSGAPGAAASVAVVESVDQHMGKAPSDLARLAGFIRARWRKGTTDRSGCRTISRDPGERYRHWTYSACKIGIDLLLTTSLPQRGGFVHITEKFSQGRLAQWLRTQRGVVEARAGKAAKDRIAPTPFRRIASGSRSTFAVIVHPTQTAAL</sequence>